<dbReference type="PROSITE" id="PS50275">
    <property type="entry name" value="SAC"/>
    <property type="match status" value="1"/>
</dbReference>
<dbReference type="OrthoDB" id="405996at2759"/>
<feature type="region of interest" description="Disordered" evidence="1">
    <location>
        <begin position="1178"/>
        <end position="1199"/>
    </location>
</feature>
<feature type="domain" description="SAC" evidence="4">
    <location>
        <begin position="184"/>
        <end position="525"/>
    </location>
</feature>
<dbReference type="InterPro" id="IPR057554">
    <property type="entry name" value="SAC9_C"/>
</dbReference>
<dbReference type="InterPro" id="IPR036020">
    <property type="entry name" value="WW_dom_sf"/>
</dbReference>
<proteinExistence type="predicted"/>
<feature type="transmembrane region" description="Helical" evidence="2">
    <location>
        <begin position="17"/>
        <end position="41"/>
    </location>
</feature>
<feature type="transmembrane region" description="Helical" evidence="2">
    <location>
        <begin position="117"/>
        <end position="138"/>
    </location>
</feature>
<dbReference type="PROSITE" id="PS01159">
    <property type="entry name" value="WW_DOMAIN_1"/>
    <property type="match status" value="1"/>
</dbReference>
<keyword evidence="2" id="KW-0812">Transmembrane</keyword>
<dbReference type="PANTHER" id="PTHR46817">
    <property type="entry name" value="PHOSPHOINOSITIDE PHOSPHATASE SAC9-RELATED"/>
    <property type="match status" value="1"/>
</dbReference>
<dbReference type="InterPro" id="IPR057555">
    <property type="entry name" value="SAC9_GBDL_1st"/>
</dbReference>
<dbReference type="Gene3D" id="2.20.70.10">
    <property type="match status" value="1"/>
</dbReference>
<dbReference type="Pfam" id="PF00397">
    <property type="entry name" value="WW"/>
    <property type="match status" value="1"/>
</dbReference>
<dbReference type="Proteomes" id="UP000663760">
    <property type="component" value="Chromosome 9"/>
</dbReference>
<dbReference type="InterPro" id="IPR057553">
    <property type="entry name" value="SAC9_GBDL_2nd"/>
</dbReference>
<sequence>MSTTQIFLNFHQSFPCFLAIAIGICFFSCSSIICSLFWVFFTDNPPRNTSVVVVVLESSEVYIIISLSTRNDTQVIYIDPTTGSLRYQGKLGHEVFNSEEEAFKYVTDGSRWVCKNVVYASAILGYAALGSFGMLLVATKLEATIPNLPGCGCVYTVAESQWIKVPLQHALPQGKGELKNIQELTDVDIDGKHYFCETRDITSPFPSRRPLDNPDSEFVWNEFLSKSFKDIGLPQHCVILLQGFADSRSLALTGQQGGTVALVARRSRLHPGTRYLARGLNACFSTGRNEAECEQLVWVSQGTGQSIPFSSYIWRRGTIPVWWGAELKITAAEAEIYVSSQDPYRGSAEYYKRLSKRYGVRNSDLMIVNQKKNSLVPIVCINLLRHGEGKPETILVEHFAECLNNIKSSGKLSFTQLYLKNFDWHTNVKLKGEQETIEDLWKYLKTPTVGIGFCEGMYSPSLQQLATFKGGSIVENDDITGGFCLTGLQNGVIRFNCADSLDRTNAASYFGCLQVFAEQCRRLGISIDSDAMSTVSSTNSNSLPPGWVQYTHAETGRTYYANHNTRTTTWEHPCKEKPWKKFDMSFDQFKNSTMLYPITKLAELFLLAGDIHATLYTGSKAMHSQILNIFSDDAGKFKQFSAAQNMKITLQRRYNNVVVDSSRQKQLEMFLGIRMFKHLPSVPVYPLQVLSRPPACFLKPLSEMFPSLKSEPSLLSFKKKDMTWVCSPAADVLELFIYLEEPCHVCELLVTISHGGDDSSFPGTVDVRTGCNLDALDLVVKGAHLPRCSNGTNIILPLAGPMNGTDLALTRSGSSYHDRGNSYLPLLYNFQEPEGNLSFLTRIVVLTFHPLTTGRAPVALGEFEVLGVSLPWRRIFSKKEAGSNFIEEVQRHQKEIKSFLSVSDVDQFKNPFLGPDISHSSSASLCGGSVALRDQSKNLDLGFDLLTGESVSSQPTLQPDLPVVQDSLSFDDDWTDLLAIPSSVATLKGSDVRHESQSPKCNSGIHYYLNCFRDISDKKHELDYEDAMKLEIKRLGAGLSAADRDRALRSIEVNPDTIDPNRLVNDFDLLKLSKSADILAWLAHSAFEDKIVASIGLDTADHIGIDFWNLNVNGDNCIGSGCEVRCAAQAAEKLPSSKPSNQSKPSLIVCFFCGKRSCVVCCAGKGATLLAGYNSRENKRLSGSSSQSGSSHGGRSEGSYGPVPPDGFICKICCNEEIIYALYVDYVRTLTSLRRRDRADSAARGALGQLAGSETEANQSSGEYDRSNKWLRTLLNQKESLAEFPYASFLHSVETEVGSEPVLSLLSPLYFGALHSYWRAPRGCSSVEFSIVLGTLSDVSGVILLVSSCGYSAFDLPLVNIWAGEKINREERSFIGKWNLQSLSAASELHGPEHPGRDRDTPRHVKFQFRNPVRCRIIWVTLTLQKAGTSSVNLEREYNLLSLDDPFSQPPAGGSFSEAAVGSDPRIHAKRLIVFGSRLVKEQRVDSSQGLDNMNANSWSERSPKLGRFRVPVETERLTGNDLILEQYLSPATPPLAGFRLDAFSIIKRRVAHSPSSMDMDKWDPSFKYLEDSSIYPPVLYVQVSAVKDNGSPVRVGEYRLPQARVGTAMYFDFPRAIQARVVVFKLLGDVTGFADDPTEQDEFRPVASGLAMSGNRVRLYYYADPAQLGRLTALSAV</sequence>
<gene>
    <name evidence="5" type="ORF">SI8410_09012032</name>
</gene>
<dbReference type="SMART" id="SM00456">
    <property type="entry name" value="WW"/>
    <property type="match status" value="1"/>
</dbReference>
<evidence type="ECO:0000256" key="2">
    <source>
        <dbReference type="SAM" id="Phobius"/>
    </source>
</evidence>
<dbReference type="Pfam" id="PF24790">
    <property type="entry name" value="SAC9_GBDL_1st"/>
    <property type="match status" value="1"/>
</dbReference>
<protein>
    <submittedName>
        <fullName evidence="5">Uncharacterized protein</fullName>
    </submittedName>
</protein>
<evidence type="ECO:0000256" key="1">
    <source>
        <dbReference type="SAM" id="MobiDB-lite"/>
    </source>
</evidence>
<dbReference type="SUPFAM" id="SSF51045">
    <property type="entry name" value="WW domain"/>
    <property type="match status" value="1"/>
</dbReference>
<name>A0A7I8KWL5_SPIIN</name>
<dbReference type="Pfam" id="PF24791">
    <property type="entry name" value="SAC9_C8D"/>
    <property type="match status" value="1"/>
</dbReference>
<dbReference type="CDD" id="cd00201">
    <property type="entry name" value="WW"/>
    <property type="match status" value="1"/>
</dbReference>
<dbReference type="PROSITE" id="PS50020">
    <property type="entry name" value="WW_DOMAIN_2"/>
    <property type="match status" value="1"/>
</dbReference>
<evidence type="ECO:0000313" key="5">
    <source>
        <dbReference type="EMBL" id="CAA7401354.1"/>
    </source>
</evidence>
<dbReference type="GO" id="GO:0016791">
    <property type="term" value="F:phosphatase activity"/>
    <property type="evidence" value="ECO:0007669"/>
    <property type="project" value="InterPro"/>
</dbReference>
<dbReference type="InterPro" id="IPR002013">
    <property type="entry name" value="SAC_dom"/>
</dbReference>
<keyword evidence="6" id="KW-1185">Reference proteome</keyword>
<keyword evidence="2" id="KW-1133">Transmembrane helix</keyword>
<evidence type="ECO:0000259" key="4">
    <source>
        <dbReference type="PROSITE" id="PS50275"/>
    </source>
</evidence>
<feature type="domain" description="WW" evidence="3">
    <location>
        <begin position="541"/>
        <end position="575"/>
    </location>
</feature>
<dbReference type="InterPro" id="IPR001202">
    <property type="entry name" value="WW_dom"/>
</dbReference>
<dbReference type="InterPro" id="IPR057557">
    <property type="entry name" value="SAC9_C8D"/>
</dbReference>
<dbReference type="EMBL" id="LR746272">
    <property type="protein sequence ID" value="CAA7401354.1"/>
    <property type="molecule type" value="Genomic_DNA"/>
</dbReference>
<evidence type="ECO:0000259" key="3">
    <source>
        <dbReference type="PROSITE" id="PS50020"/>
    </source>
</evidence>
<keyword evidence="2" id="KW-0472">Membrane</keyword>
<dbReference type="Pfam" id="PF24789">
    <property type="entry name" value="SAC9_GBDL_2nd"/>
    <property type="match status" value="1"/>
</dbReference>
<dbReference type="Pfam" id="PF02383">
    <property type="entry name" value="Syja_N"/>
    <property type="match status" value="1"/>
</dbReference>
<dbReference type="Pfam" id="PF24765">
    <property type="entry name" value="SAC9_C"/>
    <property type="match status" value="1"/>
</dbReference>
<accession>A0A7I8KWL5</accession>
<reference evidence="5" key="1">
    <citation type="submission" date="2020-02" db="EMBL/GenBank/DDBJ databases">
        <authorList>
            <person name="Scholz U."/>
            <person name="Mascher M."/>
            <person name="Fiebig A."/>
        </authorList>
    </citation>
    <scope>NUCLEOTIDE SEQUENCE</scope>
</reference>
<organism evidence="5 6">
    <name type="scientific">Spirodela intermedia</name>
    <name type="common">Intermediate duckweed</name>
    <dbReference type="NCBI Taxonomy" id="51605"/>
    <lineage>
        <taxon>Eukaryota</taxon>
        <taxon>Viridiplantae</taxon>
        <taxon>Streptophyta</taxon>
        <taxon>Embryophyta</taxon>
        <taxon>Tracheophyta</taxon>
        <taxon>Spermatophyta</taxon>
        <taxon>Magnoliopsida</taxon>
        <taxon>Liliopsida</taxon>
        <taxon>Araceae</taxon>
        <taxon>Lemnoideae</taxon>
        <taxon>Spirodela</taxon>
    </lineage>
</organism>
<evidence type="ECO:0000313" key="6">
    <source>
        <dbReference type="Proteomes" id="UP000663760"/>
    </source>
</evidence>
<dbReference type="PANTHER" id="PTHR46817:SF1">
    <property type="entry name" value="SAC DOMAIN-CONTAINING PROTEIN"/>
    <property type="match status" value="1"/>
</dbReference>